<dbReference type="AlphaFoldDB" id="A0A239GDT9"/>
<evidence type="ECO:0000313" key="10">
    <source>
        <dbReference type="Proteomes" id="UP000198280"/>
    </source>
</evidence>
<proteinExistence type="inferred from homology"/>
<comment type="similarity">
    <text evidence="2 6">Belongs to the GMC oxidoreductase family.</text>
</comment>
<evidence type="ECO:0000256" key="1">
    <source>
        <dbReference type="ARBA" id="ARBA00001974"/>
    </source>
</evidence>
<accession>A0A239GDT9</accession>
<protein>
    <submittedName>
        <fullName evidence="9">Choline dehydrogenase</fullName>
    </submittedName>
</protein>
<feature type="domain" description="Glucose-methanol-choline oxidoreductase N-terminal" evidence="8">
    <location>
        <begin position="256"/>
        <end position="270"/>
    </location>
</feature>
<organism evidence="9 10">
    <name type="scientific">Actinacidiphila glaucinigra</name>
    <dbReference type="NCBI Taxonomy" id="235986"/>
    <lineage>
        <taxon>Bacteria</taxon>
        <taxon>Bacillati</taxon>
        <taxon>Actinomycetota</taxon>
        <taxon>Actinomycetes</taxon>
        <taxon>Kitasatosporales</taxon>
        <taxon>Streptomycetaceae</taxon>
        <taxon>Actinacidiphila</taxon>
    </lineage>
</organism>
<dbReference type="RefSeq" id="WP_089224758.1">
    <property type="nucleotide sequence ID" value="NZ_FZOF01000007.1"/>
</dbReference>
<dbReference type="Pfam" id="PF05199">
    <property type="entry name" value="GMC_oxred_C"/>
    <property type="match status" value="1"/>
</dbReference>
<dbReference type="EMBL" id="FZOF01000007">
    <property type="protein sequence ID" value="SNS66902.1"/>
    <property type="molecule type" value="Genomic_DNA"/>
</dbReference>
<dbReference type="Gene3D" id="3.30.560.10">
    <property type="entry name" value="Glucose Oxidase, domain 3"/>
    <property type="match status" value="1"/>
</dbReference>
<name>A0A239GDT9_9ACTN</name>
<evidence type="ECO:0000256" key="6">
    <source>
        <dbReference type="RuleBase" id="RU003968"/>
    </source>
</evidence>
<evidence type="ECO:0000256" key="4">
    <source>
        <dbReference type="ARBA" id="ARBA00022827"/>
    </source>
</evidence>
<evidence type="ECO:0000256" key="2">
    <source>
        <dbReference type="ARBA" id="ARBA00010790"/>
    </source>
</evidence>
<dbReference type="InterPro" id="IPR000172">
    <property type="entry name" value="GMC_OxRdtase_N"/>
</dbReference>
<dbReference type="SUPFAM" id="SSF51905">
    <property type="entry name" value="FAD/NAD(P)-binding domain"/>
    <property type="match status" value="1"/>
</dbReference>
<comment type="cofactor">
    <cofactor evidence="1 5">
        <name>FAD</name>
        <dbReference type="ChEBI" id="CHEBI:57692"/>
    </cofactor>
</comment>
<keyword evidence="4 5" id="KW-0274">FAD</keyword>
<dbReference type="SUPFAM" id="SSF54373">
    <property type="entry name" value="FAD-linked reductases, C-terminal domain"/>
    <property type="match status" value="1"/>
</dbReference>
<feature type="binding site" evidence="5">
    <location>
        <position position="446"/>
    </location>
    <ligand>
        <name>substrate</name>
    </ligand>
</feature>
<evidence type="ECO:0000259" key="7">
    <source>
        <dbReference type="PROSITE" id="PS00623"/>
    </source>
</evidence>
<dbReference type="Proteomes" id="UP000198280">
    <property type="component" value="Unassembled WGS sequence"/>
</dbReference>
<dbReference type="OrthoDB" id="9785276at2"/>
<evidence type="ECO:0000256" key="5">
    <source>
        <dbReference type="PIRSR" id="PIRSR000137-2"/>
    </source>
</evidence>
<dbReference type="InterPro" id="IPR012132">
    <property type="entry name" value="GMC_OxRdtase"/>
</dbReference>
<dbReference type="InterPro" id="IPR007867">
    <property type="entry name" value="GMC_OxRtase_C"/>
</dbReference>
<evidence type="ECO:0000259" key="8">
    <source>
        <dbReference type="PROSITE" id="PS00624"/>
    </source>
</evidence>
<dbReference type="GO" id="GO:0008812">
    <property type="term" value="F:choline dehydrogenase activity"/>
    <property type="evidence" value="ECO:0007669"/>
    <property type="project" value="TreeGrafter"/>
</dbReference>
<sequence length="509" mass="52412">MESTTDTYDYVVVGGGTAGSVIAARLSESDGPRVLLLEAGTSQTSTDMSTPPAWPALLRTSADWGDTTVPQRAGGTGVLLARGRTLGGGSAINAMNFVRGHRSSYDAWAESGLTDWGFDGLLPYFKRSENTSGRDPALRGVGGPLTVGPPEPANPVVAAMLEAAAETGHPRAADIGGGAEEGFGWSDLNIVDGRRQSAADAYLAPALHRPNLTVVTGTQVHRLHISGGRCTAVEYATRRGTTSVVGCSGEVVLTAGAIGSPQLLMLSGIGPAEHLRGTGIDVVADLPGVGAHLQDHPIANLVYRSARPVPAGVNNHGEALGLVRSGSALDGPDLQVLFVDAAGHIPAPGAPGPGQGYTIAVSAILPHSRGSVRLAGADPDVLPLVDPDYYSDGRDLAAVVEGLCLAREIGRADALREWHGHEVQPGPRAGDDAALREYALRSLCSYMHPVGTCRLGQNAADSVVDPALRVHGVDGLRVADASVIPSIPSANTNATVYAIAERAAELLRS</sequence>
<dbReference type="PROSITE" id="PS00624">
    <property type="entry name" value="GMC_OXRED_2"/>
    <property type="match status" value="1"/>
</dbReference>
<gene>
    <name evidence="9" type="ORF">SAMN05216252_107340</name>
</gene>
<evidence type="ECO:0000313" key="9">
    <source>
        <dbReference type="EMBL" id="SNS66902.1"/>
    </source>
</evidence>
<dbReference type="PROSITE" id="PS00623">
    <property type="entry name" value="GMC_OXRED_1"/>
    <property type="match status" value="1"/>
</dbReference>
<reference evidence="9 10" key="1">
    <citation type="submission" date="2017-06" db="EMBL/GenBank/DDBJ databases">
        <authorList>
            <person name="Kim H.J."/>
            <person name="Triplett B.A."/>
        </authorList>
    </citation>
    <scope>NUCLEOTIDE SEQUENCE [LARGE SCALE GENOMIC DNA]</scope>
    <source>
        <strain evidence="9 10">CGMCC 4.1858</strain>
    </source>
</reference>
<dbReference type="Pfam" id="PF00732">
    <property type="entry name" value="GMC_oxred_N"/>
    <property type="match status" value="1"/>
</dbReference>
<feature type="domain" description="Glucose-methanol-choline oxidoreductase N-terminal" evidence="7">
    <location>
        <begin position="83"/>
        <end position="106"/>
    </location>
</feature>
<keyword evidence="3 6" id="KW-0285">Flavoprotein</keyword>
<dbReference type="GO" id="GO:0016020">
    <property type="term" value="C:membrane"/>
    <property type="evidence" value="ECO:0007669"/>
    <property type="project" value="TreeGrafter"/>
</dbReference>
<dbReference type="GO" id="GO:0019285">
    <property type="term" value="P:glycine betaine biosynthetic process from choline"/>
    <property type="evidence" value="ECO:0007669"/>
    <property type="project" value="TreeGrafter"/>
</dbReference>
<dbReference type="Gene3D" id="3.50.50.60">
    <property type="entry name" value="FAD/NAD(P)-binding domain"/>
    <property type="match status" value="1"/>
</dbReference>
<feature type="binding site" evidence="5">
    <location>
        <position position="220"/>
    </location>
    <ligand>
        <name>FAD</name>
        <dbReference type="ChEBI" id="CHEBI:57692"/>
    </ligand>
</feature>
<evidence type="ECO:0000256" key="3">
    <source>
        <dbReference type="ARBA" id="ARBA00022630"/>
    </source>
</evidence>
<dbReference type="PANTHER" id="PTHR11552:SF147">
    <property type="entry name" value="CHOLINE DEHYDROGENASE, MITOCHONDRIAL"/>
    <property type="match status" value="1"/>
</dbReference>
<dbReference type="GO" id="GO:0050660">
    <property type="term" value="F:flavin adenine dinucleotide binding"/>
    <property type="evidence" value="ECO:0007669"/>
    <property type="project" value="InterPro"/>
</dbReference>
<keyword evidence="10" id="KW-1185">Reference proteome</keyword>
<dbReference type="PANTHER" id="PTHR11552">
    <property type="entry name" value="GLUCOSE-METHANOL-CHOLINE GMC OXIDOREDUCTASE"/>
    <property type="match status" value="1"/>
</dbReference>
<dbReference type="InterPro" id="IPR036188">
    <property type="entry name" value="FAD/NAD-bd_sf"/>
</dbReference>
<dbReference type="PIRSF" id="PIRSF000137">
    <property type="entry name" value="Alcohol_oxidase"/>
    <property type="match status" value="1"/>
</dbReference>